<comment type="caution">
    <text evidence="3">The sequence shown here is derived from an EMBL/GenBank/DDBJ whole genome shotgun (WGS) entry which is preliminary data.</text>
</comment>
<sequence>MWTWIPTTIDQGWATLVAAVAGFLIVAYQTKQGFKSLSVSQAKQAALDREAREHQAELDRQADQRRRRDEAVALASALTAELTAAHAAVSNGLRMLSVAIAGFEHVGDHKITEATKVRNYLPRFNPLVYRSNVGTIGQLGPSIAHDVVDVYNTLLISETIGDAEGTTGEVIATVLSAYREMYRGWLLDCMHVHARLLSFSGGKEDPGALFFERQKRTAGTPARETANPSATKTLPSRH</sequence>
<feature type="region of interest" description="Disordered" evidence="1">
    <location>
        <begin position="213"/>
        <end position="238"/>
    </location>
</feature>
<dbReference type="RefSeq" id="WP_127624501.1">
    <property type="nucleotide sequence ID" value="NZ_RPMB01000011.1"/>
</dbReference>
<accession>A0AAW9TZ22</accession>
<dbReference type="Proteomes" id="UP000429484">
    <property type="component" value="Unassembled WGS sequence"/>
</dbReference>
<feature type="transmembrane region" description="Helical" evidence="2">
    <location>
        <begin position="12"/>
        <end position="28"/>
    </location>
</feature>
<evidence type="ECO:0008006" key="5">
    <source>
        <dbReference type="Google" id="ProtNLM"/>
    </source>
</evidence>
<dbReference type="AlphaFoldDB" id="A0AAW9TZ22"/>
<protein>
    <recommendedName>
        <fullName evidence="5">DUF4760 domain-containing protein</fullName>
    </recommendedName>
</protein>
<evidence type="ECO:0000313" key="3">
    <source>
        <dbReference type="EMBL" id="MQW37429.1"/>
    </source>
</evidence>
<proteinExistence type="predicted"/>
<keyword evidence="2" id="KW-0472">Membrane</keyword>
<name>A0AAW9TZ22_RHIML</name>
<keyword evidence="2" id="KW-0812">Transmembrane</keyword>
<keyword evidence="2" id="KW-1133">Transmembrane helix</keyword>
<organism evidence="3 4">
    <name type="scientific">Rhizobium meliloti</name>
    <name type="common">Ensifer meliloti</name>
    <name type="synonym">Sinorhizobium meliloti</name>
    <dbReference type="NCBI Taxonomy" id="382"/>
    <lineage>
        <taxon>Bacteria</taxon>
        <taxon>Pseudomonadati</taxon>
        <taxon>Pseudomonadota</taxon>
        <taxon>Alphaproteobacteria</taxon>
        <taxon>Hyphomicrobiales</taxon>
        <taxon>Rhizobiaceae</taxon>
        <taxon>Sinorhizobium/Ensifer group</taxon>
        <taxon>Sinorhizobium</taxon>
    </lineage>
</organism>
<evidence type="ECO:0000256" key="2">
    <source>
        <dbReference type="SAM" id="Phobius"/>
    </source>
</evidence>
<gene>
    <name evidence="3" type="ORF">GHK53_32945</name>
</gene>
<evidence type="ECO:0000313" key="4">
    <source>
        <dbReference type="Proteomes" id="UP000429484"/>
    </source>
</evidence>
<feature type="compositionally biased region" description="Polar residues" evidence="1">
    <location>
        <begin position="226"/>
        <end position="238"/>
    </location>
</feature>
<evidence type="ECO:0000256" key="1">
    <source>
        <dbReference type="SAM" id="MobiDB-lite"/>
    </source>
</evidence>
<dbReference type="EMBL" id="WISR01000260">
    <property type="protein sequence ID" value="MQW37429.1"/>
    <property type="molecule type" value="Genomic_DNA"/>
</dbReference>
<reference evidence="3 4" key="1">
    <citation type="journal article" date="2013" name="Genome Biol.">
        <title>Comparative genomics of the core and accessory genomes of 48 Sinorhizobium strains comprising five genospecies.</title>
        <authorList>
            <person name="Sugawara M."/>
            <person name="Epstein B."/>
            <person name="Badgley B.D."/>
            <person name="Unno T."/>
            <person name="Xu L."/>
            <person name="Reese J."/>
            <person name="Gyaneshwar P."/>
            <person name="Denny R."/>
            <person name="Mudge J."/>
            <person name="Bharti A.K."/>
            <person name="Farmer A.D."/>
            <person name="May G.D."/>
            <person name="Woodward J.E."/>
            <person name="Medigue C."/>
            <person name="Vallenet D."/>
            <person name="Lajus A."/>
            <person name="Rouy Z."/>
            <person name="Martinez-Vaz B."/>
            <person name="Tiffin P."/>
            <person name="Young N.D."/>
            <person name="Sadowsky M.J."/>
        </authorList>
    </citation>
    <scope>NUCLEOTIDE SEQUENCE [LARGE SCALE GENOMIC DNA]</scope>
    <source>
        <strain evidence="3 4">N6B1</strain>
    </source>
</reference>